<dbReference type="KEGG" id="cak:Caul_0469"/>
<dbReference type="GO" id="GO:0003677">
    <property type="term" value="F:DNA binding"/>
    <property type="evidence" value="ECO:0007669"/>
    <property type="project" value="InterPro"/>
</dbReference>
<organism evidence="2">
    <name type="scientific">Caulobacter sp. (strain K31)</name>
    <dbReference type="NCBI Taxonomy" id="366602"/>
    <lineage>
        <taxon>Bacteria</taxon>
        <taxon>Pseudomonadati</taxon>
        <taxon>Pseudomonadota</taxon>
        <taxon>Alphaproteobacteria</taxon>
        <taxon>Caulobacterales</taxon>
        <taxon>Caulobacteraceae</taxon>
        <taxon>Caulobacter</taxon>
    </lineage>
</organism>
<dbReference type="Pfam" id="PF12728">
    <property type="entry name" value="HTH_17"/>
    <property type="match status" value="1"/>
</dbReference>
<feature type="domain" description="Helix-turn-helix" evidence="1">
    <location>
        <begin position="16"/>
        <end position="63"/>
    </location>
</feature>
<sequence>MTSKSDTPTSADRLAYRVREAAQVLAISRSRFYQLVAEGEIRVLKAGARTLVRHSELVAYLDRLEENAAAEHGMRPRRACRR</sequence>
<dbReference type="InterPro" id="IPR010093">
    <property type="entry name" value="SinI_DNA-bd"/>
</dbReference>
<dbReference type="InterPro" id="IPR041657">
    <property type="entry name" value="HTH_17"/>
</dbReference>
<proteinExistence type="predicted"/>
<evidence type="ECO:0000313" key="2">
    <source>
        <dbReference type="EMBL" id="ABZ69603.1"/>
    </source>
</evidence>
<dbReference type="AlphaFoldDB" id="B0T6I6"/>
<dbReference type="NCBIfam" id="TIGR01764">
    <property type="entry name" value="excise"/>
    <property type="match status" value="1"/>
</dbReference>
<evidence type="ECO:0000259" key="1">
    <source>
        <dbReference type="Pfam" id="PF12728"/>
    </source>
</evidence>
<name>B0T6I6_CAUSK</name>
<dbReference type="HOGENOM" id="CLU_2552087_0_0_5"/>
<dbReference type="EMBL" id="CP000927">
    <property type="protein sequence ID" value="ABZ69603.1"/>
    <property type="molecule type" value="Genomic_DNA"/>
</dbReference>
<protein>
    <submittedName>
        <fullName evidence="2">DNA binding domain protein, excisionase family</fullName>
    </submittedName>
</protein>
<gene>
    <name evidence="2" type="ordered locus">Caul_0469</name>
</gene>
<accession>B0T6I6</accession>
<dbReference type="OrthoDB" id="7874861at2"/>
<reference evidence="2" key="1">
    <citation type="submission" date="2008-01" db="EMBL/GenBank/DDBJ databases">
        <title>Complete sequence of chromosome of Caulobacter sp. K31.</title>
        <authorList>
            <consortium name="US DOE Joint Genome Institute"/>
            <person name="Copeland A."/>
            <person name="Lucas S."/>
            <person name="Lapidus A."/>
            <person name="Barry K."/>
            <person name="Glavina del Rio T."/>
            <person name="Dalin E."/>
            <person name="Tice H."/>
            <person name="Pitluck S."/>
            <person name="Bruce D."/>
            <person name="Goodwin L."/>
            <person name="Thompson L.S."/>
            <person name="Brettin T."/>
            <person name="Detter J.C."/>
            <person name="Han C."/>
            <person name="Schmutz J."/>
            <person name="Larimer F."/>
            <person name="Land M."/>
            <person name="Hauser L."/>
            <person name="Kyrpides N."/>
            <person name="Kim E."/>
            <person name="Stephens C."/>
            <person name="Richardson P."/>
        </authorList>
    </citation>
    <scope>NUCLEOTIDE SEQUENCE [LARGE SCALE GENOMIC DNA]</scope>
    <source>
        <strain evidence="2">K31</strain>
    </source>
</reference>